<reference evidence="2 5" key="2">
    <citation type="submission" date="2021-02" db="EMBL/GenBank/DDBJ databases">
        <title>Draft genome of the type strains Burkholderia anthina DSM16086.</title>
        <authorList>
            <person name="Hertel R."/>
            <person name="Meissner J."/>
            <person name="Poehlein A."/>
            <person name="Daniel R."/>
            <person name="Commichau F.M."/>
        </authorList>
    </citation>
    <scope>NUCLEOTIDE SEQUENCE [LARGE SCALE GENOMIC DNA]</scope>
    <source>
        <strain evidence="2 5">DSM 16086</strain>
    </source>
</reference>
<evidence type="ECO:0000313" key="4">
    <source>
        <dbReference type="Proteomes" id="UP000494201"/>
    </source>
</evidence>
<feature type="transmembrane region" description="Helical" evidence="1">
    <location>
        <begin position="15"/>
        <end position="35"/>
    </location>
</feature>
<evidence type="ECO:0000313" key="3">
    <source>
        <dbReference type="EMBL" id="VVU48199.1"/>
    </source>
</evidence>
<evidence type="ECO:0000313" key="2">
    <source>
        <dbReference type="EMBL" id="MBM2765636.1"/>
    </source>
</evidence>
<dbReference type="EMBL" id="JAFCIQ010000002">
    <property type="protein sequence ID" value="MBM2765636.1"/>
    <property type="molecule type" value="Genomic_DNA"/>
</dbReference>
<dbReference type="Proteomes" id="UP000494201">
    <property type="component" value="Unassembled WGS sequence"/>
</dbReference>
<gene>
    <name evidence="3" type="ORF">BAN20980_00893</name>
    <name evidence="2" type="ORF">JQK92_04265</name>
</gene>
<keyword evidence="1" id="KW-0812">Transmembrane</keyword>
<protein>
    <submittedName>
        <fullName evidence="3">Alanine glycine permease</fullName>
    </submittedName>
</protein>
<keyword evidence="1" id="KW-0472">Membrane</keyword>
<dbReference type="GeneID" id="56498923"/>
<keyword evidence="1" id="KW-1133">Transmembrane helix</keyword>
<dbReference type="Proteomes" id="UP000755577">
    <property type="component" value="Unassembled WGS sequence"/>
</dbReference>
<proteinExistence type="predicted"/>
<dbReference type="AlphaFoldDB" id="A0A6P2G4H1"/>
<accession>A0A6P2G4H1</accession>
<dbReference type="RefSeq" id="WP_174925283.1">
    <property type="nucleotide sequence ID" value="NZ_CABVLY010000002.1"/>
</dbReference>
<evidence type="ECO:0000256" key="1">
    <source>
        <dbReference type="SAM" id="Phobius"/>
    </source>
</evidence>
<organism evidence="3 4">
    <name type="scientific">Burkholderia anthina</name>
    <dbReference type="NCBI Taxonomy" id="179879"/>
    <lineage>
        <taxon>Bacteria</taxon>
        <taxon>Pseudomonadati</taxon>
        <taxon>Pseudomonadota</taxon>
        <taxon>Betaproteobacteria</taxon>
        <taxon>Burkholderiales</taxon>
        <taxon>Burkholderiaceae</taxon>
        <taxon>Burkholderia</taxon>
        <taxon>Burkholderia cepacia complex</taxon>
    </lineage>
</organism>
<evidence type="ECO:0000313" key="5">
    <source>
        <dbReference type="Proteomes" id="UP000755577"/>
    </source>
</evidence>
<name>A0A6P2G4H1_9BURK</name>
<keyword evidence="5" id="KW-1185">Reference proteome</keyword>
<reference evidence="3 4" key="1">
    <citation type="submission" date="2019-09" db="EMBL/GenBank/DDBJ databases">
        <authorList>
            <person name="Depoorter E."/>
        </authorList>
    </citation>
    <scope>NUCLEOTIDE SEQUENCE [LARGE SCALE GENOMIC DNA]</scope>
    <source>
        <strain evidence="3">LMG 20980</strain>
    </source>
</reference>
<dbReference type="EMBL" id="CABVLY010000002">
    <property type="protein sequence ID" value="VVU48199.1"/>
    <property type="molecule type" value="Genomic_DNA"/>
</dbReference>
<sequence>MLTGFGVFAMLGVDAAARGSLSVGTGLLVLLATIYRRSRRPQAAAHATCVALGAERA</sequence>